<protein>
    <submittedName>
        <fullName evidence="1">Uncharacterized protein</fullName>
    </submittedName>
</protein>
<accession>A0A139I3R0</accession>
<evidence type="ECO:0000313" key="2">
    <source>
        <dbReference type="Proteomes" id="UP000073492"/>
    </source>
</evidence>
<name>A0A139I3R0_9PEZI</name>
<comment type="caution">
    <text evidence="1">The sequence shown here is derived from an EMBL/GenBank/DDBJ whole genome shotgun (WGS) entry which is preliminary data.</text>
</comment>
<dbReference type="EMBL" id="LFZO01000353">
    <property type="protein sequence ID" value="KXT09327.1"/>
    <property type="molecule type" value="Genomic_DNA"/>
</dbReference>
<evidence type="ECO:0000313" key="1">
    <source>
        <dbReference type="EMBL" id="KXT09327.1"/>
    </source>
</evidence>
<sequence length="173" mass="19027">MNANTAESALECEDSNAGGRVALLLHDFSLLVAPRAAKIDGFRCIVCRAPLRDSGSGRRGPIPPSLLLHLLRVSGWLSDIDAGECCNVMSEPDSLRRLQHKFIAAAYRSSLDGRATNEHNLPRKDLRYDYKAKMAISALCECNALLDIFLALGTSTAYDSFCTQATRRTRVKR</sequence>
<proteinExistence type="predicted"/>
<organism evidence="1 2">
    <name type="scientific">Pseudocercospora musae</name>
    <dbReference type="NCBI Taxonomy" id="113226"/>
    <lineage>
        <taxon>Eukaryota</taxon>
        <taxon>Fungi</taxon>
        <taxon>Dikarya</taxon>
        <taxon>Ascomycota</taxon>
        <taxon>Pezizomycotina</taxon>
        <taxon>Dothideomycetes</taxon>
        <taxon>Dothideomycetidae</taxon>
        <taxon>Mycosphaerellales</taxon>
        <taxon>Mycosphaerellaceae</taxon>
        <taxon>Pseudocercospora</taxon>
    </lineage>
</organism>
<dbReference type="AlphaFoldDB" id="A0A139I3R0"/>
<gene>
    <name evidence="1" type="ORF">AC579_6516</name>
</gene>
<reference evidence="1 2" key="1">
    <citation type="submission" date="2015-07" db="EMBL/GenBank/DDBJ databases">
        <title>Comparative genomics of the Sigatoka disease complex on banana suggests a link between parallel evolutionary changes in Pseudocercospora fijiensis and Pseudocercospora eumusae and increased virulence on the banana host.</title>
        <authorList>
            <person name="Chang T.-C."/>
            <person name="Salvucci A."/>
            <person name="Crous P.W."/>
            <person name="Stergiopoulos I."/>
        </authorList>
    </citation>
    <scope>NUCLEOTIDE SEQUENCE [LARGE SCALE GENOMIC DNA]</scope>
    <source>
        <strain evidence="1 2">CBS 116634</strain>
    </source>
</reference>
<keyword evidence="2" id="KW-1185">Reference proteome</keyword>
<dbReference type="Proteomes" id="UP000073492">
    <property type="component" value="Unassembled WGS sequence"/>
</dbReference>